<dbReference type="OrthoDB" id="1100386at2759"/>
<dbReference type="GO" id="GO:0007166">
    <property type="term" value="P:cell surface receptor signaling pathway"/>
    <property type="evidence" value="ECO:0007669"/>
    <property type="project" value="InterPro"/>
</dbReference>
<dbReference type="PRINTS" id="PR00249">
    <property type="entry name" value="GPCRSECRETIN"/>
</dbReference>
<evidence type="ECO:0000313" key="8">
    <source>
        <dbReference type="Proteomes" id="UP000596742"/>
    </source>
</evidence>
<dbReference type="InterPro" id="IPR000832">
    <property type="entry name" value="GPCR_2_secretin-like"/>
</dbReference>
<sequence length="144" mass="16274">AGVKGALILIPLLGLTWMFGLMAVNEDFVIFQYLFAIFNSLQGFFIFLFHCVFNSEVRQALKSLQERQRLMRDFTSFSSASSRNGSSKDKDLKQRIIRLERKNSFGTTSTSLGSRNSIASRSSKLTDDIVVEDVNGEEIELSYI</sequence>
<keyword evidence="2 5" id="KW-0812">Transmembrane</keyword>
<dbReference type="Pfam" id="PF00002">
    <property type="entry name" value="7tm_2"/>
    <property type="match status" value="1"/>
</dbReference>
<gene>
    <name evidence="7" type="ORF">MGAL_10B038305</name>
</gene>
<evidence type="ECO:0000313" key="7">
    <source>
        <dbReference type="EMBL" id="VDI14432.1"/>
    </source>
</evidence>
<evidence type="ECO:0000256" key="3">
    <source>
        <dbReference type="ARBA" id="ARBA00022989"/>
    </source>
</evidence>
<organism evidence="7 8">
    <name type="scientific">Mytilus galloprovincialis</name>
    <name type="common">Mediterranean mussel</name>
    <dbReference type="NCBI Taxonomy" id="29158"/>
    <lineage>
        <taxon>Eukaryota</taxon>
        <taxon>Metazoa</taxon>
        <taxon>Spiralia</taxon>
        <taxon>Lophotrochozoa</taxon>
        <taxon>Mollusca</taxon>
        <taxon>Bivalvia</taxon>
        <taxon>Autobranchia</taxon>
        <taxon>Pteriomorphia</taxon>
        <taxon>Mytilida</taxon>
        <taxon>Mytiloidea</taxon>
        <taxon>Mytilidae</taxon>
        <taxon>Mytilinae</taxon>
        <taxon>Mytilus</taxon>
    </lineage>
</organism>
<keyword evidence="3 5" id="KW-1133">Transmembrane helix</keyword>
<protein>
    <recommendedName>
        <fullName evidence="6">G-protein coupled receptors family 2 profile 2 domain-containing protein</fullName>
    </recommendedName>
</protein>
<comment type="subcellular location">
    <subcellularLocation>
        <location evidence="1">Membrane</location>
        <topology evidence="1">Multi-pass membrane protein</topology>
    </subcellularLocation>
</comment>
<dbReference type="EMBL" id="UYJE01002869">
    <property type="protein sequence ID" value="VDI14432.1"/>
    <property type="molecule type" value="Genomic_DNA"/>
</dbReference>
<feature type="non-terminal residue" evidence="7">
    <location>
        <position position="1"/>
    </location>
</feature>
<evidence type="ECO:0000256" key="4">
    <source>
        <dbReference type="ARBA" id="ARBA00023136"/>
    </source>
</evidence>
<dbReference type="PROSITE" id="PS50261">
    <property type="entry name" value="G_PROTEIN_RECEP_F2_4"/>
    <property type="match status" value="1"/>
</dbReference>
<feature type="transmembrane region" description="Helical" evidence="5">
    <location>
        <begin position="30"/>
        <end position="53"/>
    </location>
</feature>
<dbReference type="Gene3D" id="1.20.1070.10">
    <property type="entry name" value="Rhodopsin 7-helix transmembrane proteins"/>
    <property type="match status" value="1"/>
</dbReference>
<dbReference type="GO" id="GO:0005886">
    <property type="term" value="C:plasma membrane"/>
    <property type="evidence" value="ECO:0007669"/>
    <property type="project" value="TreeGrafter"/>
</dbReference>
<proteinExistence type="predicted"/>
<evidence type="ECO:0000256" key="1">
    <source>
        <dbReference type="ARBA" id="ARBA00004141"/>
    </source>
</evidence>
<keyword evidence="8" id="KW-1185">Reference proteome</keyword>
<dbReference type="GO" id="GO:0004930">
    <property type="term" value="F:G protein-coupled receptor activity"/>
    <property type="evidence" value="ECO:0007669"/>
    <property type="project" value="InterPro"/>
</dbReference>
<reference evidence="7" key="1">
    <citation type="submission" date="2018-11" db="EMBL/GenBank/DDBJ databases">
        <authorList>
            <person name="Alioto T."/>
            <person name="Alioto T."/>
        </authorList>
    </citation>
    <scope>NUCLEOTIDE SEQUENCE</scope>
</reference>
<dbReference type="AlphaFoldDB" id="A0A8B6D4F0"/>
<dbReference type="Proteomes" id="UP000596742">
    <property type="component" value="Unassembled WGS sequence"/>
</dbReference>
<feature type="transmembrane region" description="Helical" evidence="5">
    <location>
        <begin position="7"/>
        <end position="24"/>
    </location>
</feature>
<evidence type="ECO:0000256" key="5">
    <source>
        <dbReference type="SAM" id="Phobius"/>
    </source>
</evidence>
<dbReference type="PROSITE" id="PS00650">
    <property type="entry name" value="G_PROTEIN_RECEP_F2_2"/>
    <property type="match status" value="1"/>
</dbReference>
<feature type="domain" description="G-protein coupled receptors family 2 profile 2" evidence="6">
    <location>
        <begin position="1"/>
        <end position="54"/>
    </location>
</feature>
<dbReference type="InterPro" id="IPR017981">
    <property type="entry name" value="GPCR_2-like_7TM"/>
</dbReference>
<dbReference type="PANTHER" id="PTHR12011">
    <property type="entry name" value="ADHESION G-PROTEIN COUPLED RECEPTOR"/>
    <property type="match status" value="1"/>
</dbReference>
<name>A0A8B6D4F0_MYTGA</name>
<keyword evidence="4 5" id="KW-0472">Membrane</keyword>
<evidence type="ECO:0000256" key="2">
    <source>
        <dbReference type="ARBA" id="ARBA00022692"/>
    </source>
</evidence>
<dbReference type="InterPro" id="IPR017983">
    <property type="entry name" value="GPCR_2_secretin-like_CS"/>
</dbReference>
<dbReference type="PANTHER" id="PTHR12011:SF347">
    <property type="entry name" value="FI21270P1-RELATED"/>
    <property type="match status" value="1"/>
</dbReference>
<accession>A0A8B6D4F0</accession>
<evidence type="ECO:0000259" key="6">
    <source>
        <dbReference type="PROSITE" id="PS50261"/>
    </source>
</evidence>
<comment type="caution">
    <text evidence="7">The sequence shown here is derived from an EMBL/GenBank/DDBJ whole genome shotgun (WGS) entry which is preliminary data.</text>
</comment>